<sequence>MDASARRALQLVIADNGAVDLLPGPGSASSEGIPAVSPVLSSPLTTSFDPHFQPVDETDPENAPMDDSDSDKGSDSGEKQGGLHVIVVGGDVGAFATALALARSEGVSVTLVNAGLTLGLGHGGLPEDNGAVRAVQLGARTISLLQSLDGEKPTYESWEGGLETYSSGRANRWKGKGRFISTKSIVERLREDGVYCEGYTLRRYKDNEFLTRQTYYLTGQENAAVLSINLNRLHAVLLDACLDHPRIHVRPRAVVNAVLPGEDTPLTNVPQTQKVSADHVDANDNAFKRVGIGRRLDVGSRGRKARESFIQFDDEDFDLGSAFLSAPPAPRTPSEDGSIEDILSAYNSDRPDLFTSSDLVDDVSAIENNSAVFSIEQIKLRPAVLLTSGEMLEADAVLGSEGPLSKVLDAVLTSHSDAHGGERKGLTILREDGIYRACIPIAKLSADPELRTLVGDDPKRGTDITTWIGPDHHVTGFPIGGWTYYVNVVFKGSRAREILYFDNDGRILAERMKNEVAGWCDIVKKLVNLVDSATYSSTYDYSILETWISKSGRVAVLGDAAHPDLPFAHQGIDNIIADAITLGALFNKPFLHPEYYCSDRSRLVPHLLASFESLRRPRCIRSQSMLQTGRDLFQLPDGENQRRRDATLKEGGLLSEDEKRVEWLYDPLDVVRKWWEDETRDEPRFADPS</sequence>
<dbReference type="AlphaFoldDB" id="A0A4S4KKI5"/>
<dbReference type="InterPro" id="IPR036188">
    <property type="entry name" value="FAD/NAD-bd_sf"/>
</dbReference>
<dbReference type="SUPFAM" id="SSF51905">
    <property type="entry name" value="FAD/NAD(P)-binding domain"/>
    <property type="match status" value="1"/>
</dbReference>
<accession>A0A4S4KKI5</accession>
<evidence type="ECO:0000313" key="6">
    <source>
        <dbReference type="Proteomes" id="UP000308199"/>
    </source>
</evidence>
<keyword evidence="2" id="KW-0560">Oxidoreductase</keyword>
<keyword evidence="6" id="KW-1185">Reference proteome</keyword>
<keyword evidence="3" id="KW-0503">Monooxygenase</keyword>
<dbReference type="PANTHER" id="PTHR13789:SF309">
    <property type="entry name" value="PUTATIVE (AFU_ORTHOLOGUE AFUA_6G14510)-RELATED"/>
    <property type="match status" value="1"/>
</dbReference>
<reference evidence="5 6" key="1">
    <citation type="submission" date="2019-02" db="EMBL/GenBank/DDBJ databases">
        <title>Genome sequencing of the rare red list fungi Phellinidium pouzarii.</title>
        <authorList>
            <person name="Buettner E."/>
            <person name="Kellner H."/>
        </authorList>
    </citation>
    <scope>NUCLEOTIDE SEQUENCE [LARGE SCALE GENOMIC DNA]</scope>
    <source>
        <strain evidence="5 6">DSM 108285</strain>
    </source>
</reference>
<gene>
    <name evidence="5" type="ORF">EW145_g7344</name>
</gene>
<dbReference type="OrthoDB" id="420606at2759"/>
<feature type="compositionally biased region" description="Polar residues" evidence="4">
    <location>
        <begin position="39"/>
        <end position="48"/>
    </location>
</feature>
<dbReference type="Gene3D" id="3.50.50.60">
    <property type="entry name" value="FAD/NAD(P)-binding domain"/>
    <property type="match status" value="1"/>
</dbReference>
<dbReference type="InterPro" id="IPR050493">
    <property type="entry name" value="FAD-dep_Monooxygenase_BioMet"/>
</dbReference>
<comment type="similarity">
    <text evidence="1">Belongs to the paxM FAD-dependent monooxygenase family.</text>
</comment>
<evidence type="ECO:0008006" key="7">
    <source>
        <dbReference type="Google" id="ProtNLM"/>
    </source>
</evidence>
<proteinExistence type="inferred from homology"/>
<comment type="caution">
    <text evidence="5">The sequence shown here is derived from an EMBL/GenBank/DDBJ whole genome shotgun (WGS) entry which is preliminary data.</text>
</comment>
<dbReference type="EMBL" id="SGPK01000708">
    <property type="protein sequence ID" value="THG98955.1"/>
    <property type="molecule type" value="Genomic_DNA"/>
</dbReference>
<dbReference type="GO" id="GO:0004497">
    <property type="term" value="F:monooxygenase activity"/>
    <property type="evidence" value="ECO:0007669"/>
    <property type="project" value="UniProtKB-KW"/>
</dbReference>
<feature type="region of interest" description="Disordered" evidence="4">
    <location>
        <begin position="25"/>
        <end position="81"/>
    </location>
</feature>
<protein>
    <recommendedName>
        <fullName evidence="7">FAD-binding domain-containing protein</fullName>
    </recommendedName>
</protein>
<evidence type="ECO:0000256" key="3">
    <source>
        <dbReference type="ARBA" id="ARBA00023033"/>
    </source>
</evidence>
<evidence type="ECO:0000313" key="5">
    <source>
        <dbReference type="EMBL" id="THG98955.1"/>
    </source>
</evidence>
<dbReference type="Proteomes" id="UP000308199">
    <property type="component" value="Unassembled WGS sequence"/>
</dbReference>
<name>A0A4S4KKI5_9AGAM</name>
<evidence type="ECO:0000256" key="1">
    <source>
        <dbReference type="ARBA" id="ARBA00007992"/>
    </source>
</evidence>
<feature type="compositionally biased region" description="Acidic residues" evidence="4">
    <location>
        <begin position="56"/>
        <end position="69"/>
    </location>
</feature>
<organism evidence="5 6">
    <name type="scientific">Phellinidium pouzarii</name>
    <dbReference type="NCBI Taxonomy" id="167371"/>
    <lineage>
        <taxon>Eukaryota</taxon>
        <taxon>Fungi</taxon>
        <taxon>Dikarya</taxon>
        <taxon>Basidiomycota</taxon>
        <taxon>Agaricomycotina</taxon>
        <taxon>Agaricomycetes</taxon>
        <taxon>Hymenochaetales</taxon>
        <taxon>Hymenochaetaceae</taxon>
        <taxon>Phellinidium</taxon>
    </lineage>
</organism>
<evidence type="ECO:0000256" key="2">
    <source>
        <dbReference type="ARBA" id="ARBA00023002"/>
    </source>
</evidence>
<evidence type="ECO:0000256" key="4">
    <source>
        <dbReference type="SAM" id="MobiDB-lite"/>
    </source>
</evidence>
<dbReference type="PANTHER" id="PTHR13789">
    <property type="entry name" value="MONOOXYGENASE"/>
    <property type="match status" value="1"/>
</dbReference>